<evidence type="ECO:0000313" key="1">
    <source>
        <dbReference type="EMBL" id="CRF41318.1"/>
    </source>
</evidence>
<protein>
    <submittedName>
        <fullName evidence="2">Beta-1,4-N-acetylgalactosaminyltransferase</fullName>
        <ecNumber evidence="2">2.4.1.-</ecNumber>
    </submittedName>
</protein>
<organism evidence="2 4">
    <name type="scientific">Helicobacter ailurogastricus</name>
    <dbReference type="NCBI Taxonomy" id="1578720"/>
    <lineage>
        <taxon>Bacteria</taxon>
        <taxon>Pseudomonadati</taxon>
        <taxon>Campylobacterota</taxon>
        <taxon>Epsilonproteobacteria</taxon>
        <taxon>Campylobacterales</taxon>
        <taxon>Helicobacteraceae</taxon>
        <taxon>Helicobacter</taxon>
    </lineage>
</organism>
<dbReference type="RefSeq" id="WP_082346390.1">
    <property type="nucleotide sequence ID" value="NZ_CDMH01000037.1"/>
</dbReference>
<name>A0A0K2X5M3_9HELI</name>
<dbReference type="Gene3D" id="3.90.550.10">
    <property type="entry name" value="Spore Coat Polysaccharide Biosynthesis Protein SpsA, Chain A"/>
    <property type="match status" value="1"/>
</dbReference>
<dbReference type="GO" id="GO:0016757">
    <property type="term" value="F:glycosyltransferase activity"/>
    <property type="evidence" value="ECO:0007669"/>
    <property type="project" value="UniProtKB-KW"/>
</dbReference>
<dbReference type="AlphaFoldDB" id="A0A0K2X5M3"/>
<gene>
    <name evidence="1" type="ORF">HAL011_11090</name>
    <name evidence="2" type="ORF">HAL013_07840</name>
</gene>
<dbReference type="EMBL" id="CDMH01000037">
    <property type="protein sequence ID" value="CRF42590.1"/>
    <property type="molecule type" value="Genomic_DNA"/>
</dbReference>
<dbReference type="Pfam" id="PF06306">
    <property type="entry name" value="CgtA"/>
    <property type="match status" value="1"/>
</dbReference>
<keyword evidence="2" id="KW-0808">Transferase</keyword>
<reference evidence="3" key="2">
    <citation type="submission" date="2014-12" db="EMBL/GenBank/DDBJ databases">
        <authorList>
            <person name="Smet A."/>
        </authorList>
    </citation>
    <scope>NUCLEOTIDE SEQUENCE [LARGE SCALE GENOMIC DNA]</scope>
</reference>
<keyword evidence="3" id="KW-1185">Reference proteome</keyword>
<evidence type="ECO:0000313" key="2">
    <source>
        <dbReference type="EMBL" id="CRF42590.1"/>
    </source>
</evidence>
<sequence>MSLKSLLKRALPKSCKAFLKAAYKSMRSMPTYYLHPQKQSVFAKIAPLSNEDYIRANRLCGGGGVTLAPTNRQLLIPDNPLHKGYFEQDPRASDPKSPLNPWAFIRVRNEIATLEACLSSILPAIQRGVIGYNDCNDGSAELILEFCQKFPTFIPVAYPYEIMTREPLDFHNQFYHYCNYILSFIPQNEWIIKIDVDHIYDAKKLYKSFYSVWHTNQIVAYSRVNYMVTNGSVYVENCCDYGLIENWGDHWLIHNKPSYKFLEWGDYSNSLEALVFDGTLIGDPELTQWHFPFIKKSRTWGHANHKWISLEDFKTHHAKLLGNKIDPDMLDEKRILEIYSQFKRP</sequence>
<dbReference type="EMBL" id="CDML01000036">
    <property type="protein sequence ID" value="CRF41318.1"/>
    <property type="molecule type" value="Genomic_DNA"/>
</dbReference>
<accession>A0A0K2X5M3</accession>
<keyword evidence="2" id="KW-0328">Glycosyltransferase</keyword>
<proteinExistence type="predicted"/>
<dbReference type="SUPFAM" id="SSF53448">
    <property type="entry name" value="Nucleotide-diphospho-sugar transferases"/>
    <property type="match status" value="1"/>
</dbReference>
<reference evidence="2" key="1">
    <citation type="submission" date="2014-12" db="EMBL/GenBank/DDBJ databases">
        <title>Whole genome sequences of four Staphylococcus schleiferi canine isolates.</title>
        <authorList>
            <person name="Misic A.M."/>
            <person name="Cain C."/>
            <person name="Morris D.O."/>
            <person name="Rankin S."/>
            <person name="Beiting D."/>
        </authorList>
    </citation>
    <scope>NUCLEOTIDE SEQUENCE</scope>
    <source>
        <strain evidence="1">ASB11</strain>
        <strain evidence="2">ASB13</strain>
    </source>
</reference>
<evidence type="ECO:0000313" key="4">
    <source>
        <dbReference type="Proteomes" id="UP000045175"/>
    </source>
</evidence>
<dbReference type="InterPro" id="IPR029044">
    <property type="entry name" value="Nucleotide-diphossugar_trans"/>
</dbReference>
<dbReference type="Proteomes" id="UP000038622">
    <property type="component" value="Unassembled WGS sequence"/>
</dbReference>
<dbReference type="Proteomes" id="UP000045175">
    <property type="component" value="Unassembled WGS sequence"/>
</dbReference>
<evidence type="ECO:0000313" key="3">
    <source>
        <dbReference type="Proteomes" id="UP000038622"/>
    </source>
</evidence>
<dbReference type="InterPro" id="IPR010446">
    <property type="entry name" value="GalNAc_Trfase_b"/>
</dbReference>
<dbReference type="EC" id="2.4.1.-" evidence="2"/>
<dbReference type="STRING" id="1578720.HAL011_11090"/>
<reference evidence="4" key="3">
    <citation type="submission" date="2014-12" db="EMBL/GenBank/DDBJ databases">
        <authorList>
            <person name="Jaenicke S."/>
        </authorList>
    </citation>
    <scope>NUCLEOTIDE SEQUENCE [LARGE SCALE GENOMIC DNA]</scope>
</reference>